<sequence>MDKRGKNSVKFPPREEDRCSKNQLEDPAVQNKIQQYVDEAFKRVHDGFQREEVTNAIKELVSKILESASLSLTKPEIYRLFGVRPLPPPSFAGSIPGALLTQFVADNILAVSLALFCLTGPLHSVPFFVIRFEICK</sequence>
<dbReference type="EMBL" id="JBICCN010000305">
    <property type="protein sequence ID" value="KAL3079294.1"/>
    <property type="molecule type" value="Genomic_DNA"/>
</dbReference>
<proteinExistence type="predicted"/>
<dbReference type="AlphaFoldDB" id="A0ABD2IGJ4"/>
<name>A0ABD2IGJ4_HETSC</name>
<feature type="compositionally biased region" description="Basic and acidic residues" evidence="1">
    <location>
        <begin position="12"/>
        <end position="24"/>
    </location>
</feature>
<protein>
    <submittedName>
        <fullName evidence="2">Uncharacterized protein</fullName>
    </submittedName>
</protein>
<keyword evidence="3" id="KW-1185">Reference proteome</keyword>
<evidence type="ECO:0000313" key="2">
    <source>
        <dbReference type="EMBL" id="KAL3079294.1"/>
    </source>
</evidence>
<gene>
    <name evidence="2" type="ORF">niasHS_012303</name>
</gene>
<feature type="region of interest" description="Disordered" evidence="1">
    <location>
        <begin position="1"/>
        <end position="24"/>
    </location>
</feature>
<evidence type="ECO:0000313" key="3">
    <source>
        <dbReference type="Proteomes" id="UP001620645"/>
    </source>
</evidence>
<organism evidence="2 3">
    <name type="scientific">Heterodera schachtii</name>
    <name type="common">Sugarbeet cyst nematode worm</name>
    <name type="synonym">Tylenchus schachtii</name>
    <dbReference type="NCBI Taxonomy" id="97005"/>
    <lineage>
        <taxon>Eukaryota</taxon>
        <taxon>Metazoa</taxon>
        <taxon>Ecdysozoa</taxon>
        <taxon>Nematoda</taxon>
        <taxon>Chromadorea</taxon>
        <taxon>Rhabditida</taxon>
        <taxon>Tylenchina</taxon>
        <taxon>Tylenchomorpha</taxon>
        <taxon>Tylenchoidea</taxon>
        <taxon>Heteroderidae</taxon>
        <taxon>Heteroderinae</taxon>
        <taxon>Heterodera</taxon>
    </lineage>
</organism>
<comment type="caution">
    <text evidence="2">The sequence shown here is derived from an EMBL/GenBank/DDBJ whole genome shotgun (WGS) entry which is preliminary data.</text>
</comment>
<accession>A0ABD2IGJ4</accession>
<evidence type="ECO:0000256" key="1">
    <source>
        <dbReference type="SAM" id="MobiDB-lite"/>
    </source>
</evidence>
<reference evidence="2 3" key="1">
    <citation type="submission" date="2024-10" db="EMBL/GenBank/DDBJ databases">
        <authorList>
            <person name="Kim D."/>
        </authorList>
    </citation>
    <scope>NUCLEOTIDE SEQUENCE [LARGE SCALE GENOMIC DNA]</scope>
    <source>
        <strain evidence="2">Taebaek</strain>
    </source>
</reference>
<dbReference type="Proteomes" id="UP001620645">
    <property type="component" value="Unassembled WGS sequence"/>
</dbReference>